<proteinExistence type="predicted"/>
<dbReference type="EMBL" id="CP060783">
    <property type="protein sequence ID" value="QNP48908.1"/>
    <property type="molecule type" value="Genomic_DNA"/>
</dbReference>
<dbReference type="Proteomes" id="UP000516028">
    <property type="component" value="Chromosome"/>
</dbReference>
<evidence type="ECO:0000313" key="2">
    <source>
        <dbReference type="Proteomes" id="UP000516028"/>
    </source>
</evidence>
<dbReference type="KEGG" id="daer:H9K75_01510"/>
<gene>
    <name evidence="1" type="ORF">H9K75_01510</name>
</gene>
<sequence length="123" mass="14085">MSIVMKSIQDVPKGIQMVHRADKHSSQWSMPASSGRSAFFCTFLMHAEKSENIVCTLNIKSDFWKRGIINHESVMVNDINVELSQVLLNPKAIQMLQIKMNKWLEGGVFLRLRLAQLERAIRS</sequence>
<organism evidence="1 2">
    <name type="scientific">Diaphorobacter aerolatus</name>
    <dbReference type="NCBI Taxonomy" id="1288495"/>
    <lineage>
        <taxon>Bacteria</taxon>
        <taxon>Pseudomonadati</taxon>
        <taxon>Pseudomonadota</taxon>
        <taxon>Betaproteobacteria</taxon>
        <taxon>Burkholderiales</taxon>
        <taxon>Comamonadaceae</taxon>
        <taxon>Diaphorobacter</taxon>
    </lineage>
</organism>
<dbReference type="AlphaFoldDB" id="A0A7H0GKU2"/>
<protein>
    <submittedName>
        <fullName evidence="1">Uncharacterized protein</fullName>
    </submittedName>
</protein>
<reference evidence="1 2" key="1">
    <citation type="submission" date="2020-08" db="EMBL/GenBank/DDBJ databases">
        <title>Genome sequence of Diaphorobacter aerolatus KACC 16536T.</title>
        <authorList>
            <person name="Hyun D.-W."/>
            <person name="Bae J.-W."/>
        </authorList>
    </citation>
    <scope>NUCLEOTIDE SEQUENCE [LARGE SCALE GENOMIC DNA]</scope>
    <source>
        <strain evidence="1 2">KACC 16536</strain>
    </source>
</reference>
<accession>A0A7H0GKU2</accession>
<name>A0A7H0GKU2_9BURK</name>
<dbReference type="RefSeq" id="WP_187724500.1">
    <property type="nucleotide sequence ID" value="NZ_CP060783.1"/>
</dbReference>
<keyword evidence="2" id="KW-1185">Reference proteome</keyword>
<evidence type="ECO:0000313" key="1">
    <source>
        <dbReference type="EMBL" id="QNP48908.1"/>
    </source>
</evidence>